<protein>
    <recommendedName>
        <fullName evidence="1">Beta-lactamase-related domain-containing protein</fullName>
    </recommendedName>
</protein>
<proteinExistence type="predicted"/>
<comment type="caution">
    <text evidence="2">The sequence shown here is derived from an EMBL/GenBank/DDBJ whole genome shotgun (WGS) entry which is preliminary data.</text>
</comment>
<evidence type="ECO:0000313" key="2">
    <source>
        <dbReference type="EMBL" id="GAA4324109.1"/>
    </source>
</evidence>
<sequence length="310" mass="34241">MEQKVRQLKNNNVVLAVASKDTLVYKNDIKTFNITRGQGQAGYVSQLLTTAVVLMIADEGKISLDDKITQYLPEYAKYGKNYITIRHCLTHFTGIQVPSKLSLFEKTKGLEDEANSYAAKEIQTNPGTEWRWSERGYAIAARICELVTKKKFEMLAQQRLFRPLGMRSTTFNTMDGSQPNFNHGARTSAADLLLFGRMLLNGGKLNGQTVLSEVALKELRRVSAASTDLKGAPKEMASYDYAMGAWAPEAKGGSASALLAPSLGGTAFVVDFCRGYTFAYLMKELEEEKRGSMLQDIKATLDGGREVSCQ</sequence>
<name>A0ABP8GGS8_9BACT</name>
<dbReference type="PANTHER" id="PTHR43283:SF3">
    <property type="entry name" value="BETA-LACTAMASE FAMILY PROTEIN (AFU_ORTHOLOGUE AFUA_5G07500)"/>
    <property type="match status" value="1"/>
</dbReference>
<dbReference type="Proteomes" id="UP001501725">
    <property type="component" value="Unassembled WGS sequence"/>
</dbReference>
<dbReference type="InterPro" id="IPR012338">
    <property type="entry name" value="Beta-lactam/transpept-like"/>
</dbReference>
<dbReference type="Gene3D" id="3.40.710.10">
    <property type="entry name" value="DD-peptidase/beta-lactamase superfamily"/>
    <property type="match status" value="1"/>
</dbReference>
<organism evidence="2 3">
    <name type="scientific">Flaviaesturariibacter amylovorans</name>
    <dbReference type="NCBI Taxonomy" id="1084520"/>
    <lineage>
        <taxon>Bacteria</taxon>
        <taxon>Pseudomonadati</taxon>
        <taxon>Bacteroidota</taxon>
        <taxon>Chitinophagia</taxon>
        <taxon>Chitinophagales</taxon>
        <taxon>Chitinophagaceae</taxon>
        <taxon>Flaviaestuariibacter</taxon>
    </lineage>
</organism>
<gene>
    <name evidence="2" type="ORF">GCM10023184_11290</name>
</gene>
<dbReference type="InterPro" id="IPR050789">
    <property type="entry name" value="Diverse_Enzym_Activities"/>
</dbReference>
<dbReference type="EMBL" id="BAABGY010000005">
    <property type="protein sequence ID" value="GAA4324109.1"/>
    <property type="molecule type" value="Genomic_DNA"/>
</dbReference>
<evidence type="ECO:0000313" key="3">
    <source>
        <dbReference type="Proteomes" id="UP001501725"/>
    </source>
</evidence>
<evidence type="ECO:0000259" key="1">
    <source>
        <dbReference type="Pfam" id="PF00144"/>
    </source>
</evidence>
<accession>A0ABP8GGS8</accession>
<dbReference type="SUPFAM" id="SSF56601">
    <property type="entry name" value="beta-lactamase/transpeptidase-like"/>
    <property type="match status" value="1"/>
</dbReference>
<keyword evidence="3" id="KW-1185">Reference proteome</keyword>
<dbReference type="Pfam" id="PF00144">
    <property type="entry name" value="Beta-lactamase"/>
    <property type="match status" value="1"/>
</dbReference>
<dbReference type="InterPro" id="IPR001466">
    <property type="entry name" value="Beta-lactam-related"/>
</dbReference>
<reference evidence="3" key="1">
    <citation type="journal article" date="2019" name="Int. J. Syst. Evol. Microbiol.">
        <title>The Global Catalogue of Microorganisms (GCM) 10K type strain sequencing project: providing services to taxonomists for standard genome sequencing and annotation.</title>
        <authorList>
            <consortium name="The Broad Institute Genomics Platform"/>
            <consortium name="The Broad Institute Genome Sequencing Center for Infectious Disease"/>
            <person name="Wu L."/>
            <person name="Ma J."/>
        </authorList>
    </citation>
    <scope>NUCLEOTIDE SEQUENCE [LARGE SCALE GENOMIC DNA]</scope>
    <source>
        <strain evidence="3">JCM 17919</strain>
    </source>
</reference>
<feature type="domain" description="Beta-lactamase-related" evidence="1">
    <location>
        <begin position="47"/>
        <end position="289"/>
    </location>
</feature>
<dbReference type="PANTHER" id="PTHR43283">
    <property type="entry name" value="BETA-LACTAMASE-RELATED"/>
    <property type="match status" value="1"/>
</dbReference>